<reference evidence="4" key="1">
    <citation type="journal article" date="2019" name="Int. J. Syst. Evol. Microbiol.">
        <title>The Global Catalogue of Microorganisms (GCM) 10K type strain sequencing project: providing services to taxonomists for standard genome sequencing and annotation.</title>
        <authorList>
            <consortium name="The Broad Institute Genomics Platform"/>
            <consortium name="The Broad Institute Genome Sequencing Center for Infectious Disease"/>
            <person name="Wu L."/>
            <person name="Ma J."/>
        </authorList>
    </citation>
    <scope>NUCLEOTIDE SEQUENCE [LARGE SCALE GENOMIC DNA]</scope>
    <source>
        <strain evidence="4">CGMCC 4.7638</strain>
    </source>
</reference>
<feature type="coiled-coil region" evidence="1">
    <location>
        <begin position="519"/>
        <end position="546"/>
    </location>
</feature>
<dbReference type="InterPro" id="IPR001650">
    <property type="entry name" value="Helicase_C-like"/>
</dbReference>
<evidence type="ECO:0000259" key="2">
    <source>
        <dbReference type="PROSITE" id="PS51194"/>
    </source>
</evidence>
<dbReference type="GO" id="GO:0004386">
    <property type="term" value="F:helicase activity"/>
    <property type="evidence" value="ECO:0007669"/>
    <property type="project" value="UniProtKB-KW"/>
</dbReference>
<dbReference type="RefSeq" id="WP_344270401.1">
    <property type="nucleotide sequence ID" value="NZ_BAAAHV010000008.1"/>
</dbReference>
<dbReference type="InterPro" id="IPR027417">
    <property type="entry name" value="P-loop_NTPase"/>
</dbReference>
<sequence>MSEYDEHYRFRDEMLDGLRRDMVGPRDGTEHEILTDPPITTYVAGILFPRTEESINQVADVDLTSTGTSDDDPPDTGVAMANVQSPSSMGMTFAVDHTTSATVRIVVRAAVYDPVDLAGRPTEAKRSERRSTGDQGVRWKRRPLPEFSCSVDASQLGQSEWSVADHLQLRVRIRPPRSGAVSVTATLVNVDRIPAGELRDTHCFFQPEIEVAGALVERRGPGGGDEEEVRGTRLLYRFAPTFAVGHGCSVDWCWKAPGPRAMMENPNDQATVERVRTTFVPAHEVLLTDSNDAIGQLGMQQLATMEDEELFQSLRELVNGYAEWIAERETEAEAIRANGLREVARTHLGRCTTARVRMESGVRLLKRNPEVLRAFRFANEAMALQRGRTLWIKRGRVGEVKLDGQWRPFQIAFLLQCLDGMADPEHDDRDIADLLWFPTGGGKTEAYLGLIAFATFLRRIRKGDSGRGVTAIMRYTLRLLTLQQFERAAALICAMEVLRKPRRHELGTAEISLGMWVGRAATPNTLEEAEESLKRLRKQEQLQTKNPVQLRNCPWCGHSLDANNYQVDLEEKDMKILCGNVDCRFRDGIPCYVVDDMIYKAHPTLLIATVDKFARMPWREDVVALFNRDAESAGVAPPELIVQDELHLISGPLGSLAGLYETVVDEAAERPKVVASTATIRRAQMQAKNLFNRQVSQFPPPGLDARDSWFSVEVPREDKATRLYVGLITPNTSQATLLVRAYAQLLHCASQTEGDAEVRDAYWTLVGYFNSLRLLAAAELQVRDDVRDRLVLLNDHEEAAGRAVDVVSELTSRIVSSDIPARLKGLEVAHPKAEAMDVVLATNMISVGVDIDRLGLMAIMGQPQTTAEYIQASSRVGRSKPGLVVTLFNAARSRDRSHYENFRSYHSALYRQVESTSVTPFSARARDRALHAVFVGMARLMIPQLRPNTAAAAVSPNLPRINELKALILARADSVAQHEVDGTRADLDEIIDHWVQLAAGNSQLVYEAPKRRSIDRDADAALLRTFTDKDLDQAIDTLWSLRDVDSESHLYLER</sequence>
<organism evidence="3 4">
    <name type="scientific">Amycolatopsis albidoflavus</name>
    <dbReference type="NCBI Taxonomy" id="102226"/>
    <lineage>
        <taxon>Bacteria</taxon>
        <taxon>Bacillati</taxon>
        <taxon>Actinomycetota</taxon>
        <taxon>Actinomycetes</taxon>
        <taxon>Pseudonocardiales</taxon>
        <taxon>Pseudonocardiaceae</taxon>
        <taxon>Amycolatopsis</taxon>
    </lineage>
</organism>
<keyword evidence="3" id="KW-0067">ATP-binding</keyword>
<feature type="domain" description="Helicase C-terminal" evidence="2">
    <location>
        <begin position="781"/>
        <end position="917"/>
    </location>
</feature>
<dbReference type="Gene3D" id="3.40.50.300">
    <property type="entry name" value="P-loop containing nucleotide triphosphate hydrolases"/>
    <property type="match status" value="2"/>
</dbReference>
<dbReference type="Proteomes" id="UP001597542">
    <property type="component" value="Unassembled WGS sequence"/>
</dbReference>
<proteinExistence type="predicted"/>
<accession>A0ABW5HVZ4</accession>
<gene>
    <name evidence="3" type="ORF">ACFSUT_12085</name>
</gene>
<keyword evidence="3" id="KW-0378">Hydrolase</keyword>
<dbReference type="CDD" id="cd18785">
    <property type="entry name" value="SF2_C"/>
    <property type="match status" value="1"/>
</dbReference>
<dbReference type="Pfam" id="PF00271">
    <property type="entry name" value="Helicase_C"/>
    <property type="match status" value="1"/>
</dbReference>
<keyword evidence="1" id="KW-0175">Coiled coil</keyword>
<dbReference type="EMBL" id="JBHUKQ010000009">
    <property type="protein sequence ID" value="MFD2481018.1"/>
    <property type="molecule type" value="Genomic_DNA"/>
</dbReference>
<evidence type="ECO:0000313" key="3">
    <source>
        <dbReference type="EMBL" id="MFD2481018.1"/>
    </source>
</evidence>
<keyword evidence="4" id="KW-1185">Reference proteome</keyword>
<evidence type="ECO:0000256" key="1">
    <source>
        <dbReference type="SAM" id="Coils"/>
    </source>
</evidence>
<keyword evidence="3" id="KW-0347">Helicase</keyword>
<keyword evidence="3" id="KW-0547">Nucleotide-binding</keyword>
<dbReference type="SUPFAM" id="SSF52540">
    <property type="entry name" value="P-loop containing nucleoside triphosphate hydrolases"/>
    <property type="match status" value="1"/>
</dbReference>
<comment type="caution">
    <text evidence="3">The sequence shown here is derived from an EMBL/GenBank/DDBJ whole genome shotgun (WGS) entry which is preliminary data.</text>
</comment>
<dbReference type="SMART" id="SM00490">
    <property type="entry name" value="HELICc"/>
    <property type="match status" value="1"/>
</dbReference>
<protein>
    <submittedName>
        <fullName evidence="3">Helicase-related protein</fullName>
    </submittedName>
</protein>
<dbReference type="PROSITE" id="PS51194">
    <property type="entry name" value="HELICASE_CTER"/>
    <property type="match status" value="1"/>
</dbReference>
<evidence type="ECO:0000313" key="4">
    <source>
        <dbReference type="Proteomes" id="UP001597542"/>
    </source>
</evidence>
<name>A0ABW5HVZ4_9PSEU</name>